<reference evidence="1 2" key="1">
    <citation type="submission" date="2024-09" db="EMBL/GenBank/DDBJ databases">
        <authorList>
            <person name="Sun Q."/>
            <person name="Mori K."/>
        </authorList>
    </citation>
    <scope>NUCLEOTIDE SEQUENCE [LARGE SCALE GENOMIC DNA]</scope>
    <source>
        <strain evidence="1 2">TBRC 1432</strain>
    </source>
</reference>
<sequence length="44" mass="4897">MHIGWDYYLYAGAVADISDVVPAVEALGLYVEPAWSSPYHPDEE</sequence>
<evidence type="ECO:0000313" key="2">
    <source>
        <dbReference type="Proteomes" id="UP001589810"/>
    </source>
</evidence>
<evidence type="ECO:0000313" key="1">
    <source>
        <dbReference type="EMBL" id="MFC0542721.1"/>
    </source>
</evidence>
<accession>A0ABV6MQY3</accession>
<dbReference type="Proteomes" id="UP001589810">
    <property type="component" value="Unassembled WGS sequence"/>
</dbReference>
<comment type="caution">
    <text evidence="1">The sequence shown here is derived from an EMBL/GenBank/DDBJ whole genome shotgun (WGS) entry which is preliminary data.</text>
</comment>
<gene>
    <name evidence="1" type="ORF">ACFFH7_14585</name>
</gene>
<keyword evidence="2" id="KW-1185">Reference proteome</keyword>
<name>A0ABV6MQY3_9PSEU</name>
<organism evidence="1 2">
    <name type="scientific">Kutzneria chonburiensis</name>
    <dbReference type="NCBI Taxonomy" id="1483604"/>
    <lineage>
        <taxon>Bacteria</taxon>
        <taxon>Bacillati</taxon>
        <taxon>Actinomycetota</taxon>
        <taxon>Actinomycetes</taxon>
        <taxon>Pseudonocardiales</taxon>
        <taxon>Pseudonocardiaceae</taxon>
        <taxon>Kutzneria</taxon>
    </lineage>
</organism>
<protein>
    <submittedName>
        <fullName evidence="1">Uncharacterized protein</fullName>
    </submittedName>
</protein>
<dbReference type="EMBL" id="JBHLUD010000004">
    <property type="protein sequence ID" value="MFC0542721.1"/>
    <property type="molecule type" value="Genomic_DNA"/>
</dbReference>
<proteinExistence type="predicted"/>
<dbReference type="RefSeq" id="WP_273941137.1">
    <property type="nucleotide sequence ID" value="NZ_CP097263.1"/>
</dbReference>